<comment type="caution">
    <text evidence="4">The sequence shown here is derived from an EMBL/GenBank/DDBJ whole genome shotgun (WGS) entry which is preliminary data.</text>
</comment>
<dbReference type="InterPro" id="IPR036890">
    <property type="entry name" value="HATPase_C_sf"/>
</dbReference>
<dbReference type="GO" id="GO:0005524">
    <property type="term" value="F:ATP binding"/>
    <property type="evidence" value="ECO:0007669"/>
    <property type="project" value="UniProtKB-KW"/>
</dbReference>
<dbReference type="CDD" id="cd16936">
    <property type="entry name" value="HATPase_RsbW-like"/>
    <property type="match status" value="1"/>
</dbReference>
<name>A0ABV3GCH7_MICGL</name>
<accession>A0ABV3GCH7</accession>
<dbReference type="PANTHER" id="PTHR35526">
    <property type="entry name" value="ANTI-SIGMA-F FACTOR RSBW-RELATED"/>
    <property type="match status" value="1"/>
</dbReference>
<gene>
    <name evidence="4" type="ORF">AB0I59_11575</name>
</gene>
<proteinExistence type="predicted"/>
<keyword evidence="4" id="KW-0547">Nucleotide-binding</keyword>
<evidence type="ECO:0000313" key="5">
    <source>
        <dbReference type="Proteomes" id="UP001551675"/>
    </source>
</evidence>
<evidence type="ECO:0000256" key="1">
    <source>
        <dbReference type="ARBA" id="ARBA00022527"/>
    </source>
</evidence>
<keyword evidence="1" id="KW-0723">Serine/threonine-protein kinase</keyword>
<dbReference type="InterPro" id="IPR003594">
    <property type="entry name" value="HATPase_dom"/>
</dbReference>
<keyword evidence="5" id="KW-1185">Reference proteome</keyword>
<feature type="region of interest" description="Disordered" evidence="2">
    <location>
        <begin position="1"/>
        <end position="32"/>
    </location>
</feature>
<evidence type="ECO:0000313" key="4">
    <source>
        <dbReference type="EMBL" id="MEV0969266.1"/>
    </source>
</evidence>
<evidence type="ECO:0000259" key="3">
    <source>
        <dbReference type="Pfam" id="PF13581"/>
    </source>
</evidence>
<dbReference type="EMBL" id="JBFALK010000005">
    <property type="protein sequence ID" value="MEV0969266.1"/>
    <property type="molecule type" value="Genomic_DNA"/>
</dbReference>
<dbReference type="PANTHER" id="PTHR35526:SF3">
    <property type="entry name" value="ANTI-SIGMA-F FACTOR RSBW"/>
    <property type="match status" value="1"/>
</dbReference>
<keyword evidence="1" id="KW-0808">Transferase</keyword>
<dbReference type="InterPro" id="IPR050267">
    <property type="entry name" value="Anti-sigma-factor_SerPK"/>
</dbReference>
<dbReference type="SUPFAM" id="SSF55874">
    <property type="entry name" value="ATPase domain of HSP90 chaperone/DNA topoisomerase II/histidine kinase"/>
    <property type="match status" value="1"/>
</dbReference>
<dbReference type="Pfam" id="PF13581">
    <property type="entry name" value="HATPase_c_2"/>
    <property type="match status" value="1"/>
</dbReference>
<dbReference type="Proteomes" id="UP001551675">
    <property type="component" value="Unassembled WGS sequence"/>
</dbReference>
<keyword evidence="4" id="KW-0067">ATP-binding</keyword>
<dbReference type="RefSeq" id="WP_358132181.1">
    <property type="nucleotide sequence ID" value="NZ_JBFALK010000005.1"/>
</dbReference>
<dbReference type="Gene3D" id="3.30.565.10">
    <property type="entry name" value="Histidine kinase-like ATPase, C-terminal domain"/>
    <property type="match status" value="1"/>
</dbReference>
<organism evidence="4 5">
    <name type="scientific">Microtetraspora glauca</name>
    <dbReference type="NCBI Taxonomy" id="1996"/>
    <lineage>
        <taxon>Bacteria</taxon>
        <taxon>Bacillati</taxon>
        <taxon>Actinomycetota</taxon>
        <taxon>Actinomycetes</taxon>
        <taxon>Streptosporangiales</taxon>
        <taxon>Streptosporangiaceae</taxon>
        <taxon>Microtetraspora</taxon>
    </lineage>
</organism>
<protein>
    <submittedName>
        <fullName evidence="4">ATP-binding protein</fullName>
    </submittedName>
</protein>
<feature type="domain" description="Histidine kinase/HSP90-like ATPase" evidence="3">
    <location>
        <begin position="43"/>
        <end position="138"/>
    </location>
</feature>
<evidence type="ECO:0000256" key="2">
    <source>
        <dbReference type="SAM" id="MobiDB-lite"/>
    </source>
</evidence>
<sequence length="161" mass="16822">MTADLAGRRAGAAPSWATPAFGPDSPDPASPPLATCALQGETASASVARDFTAHTLGGWGLPGLIDDAQLVVSELVTNALRHGLSTGLEAPIQLRLLSQGVHVLCAVRDPSERAPQRGPQNDEFAETGRGLYLVEAVSLTWGWILIRGSGKIVWAVLDHPA</sequence>
<reference evidence="4 5" key="1">
    <citation type="submission" date="2024-06" db="EMBL/GenBank/DDBJ databases">
        <title>The Natural Products Discovery Center: Release of the First 8490 Sequenced Strains for Exploring Actinobacteria Biosynthetic Diversity.</title>
        <authorList>
            <person name="Kalkreuter E."/>
            <person name="Kautsar S.A."/>
            <person name="Yang D."/>
            <person name="Bader C.D."/>
            <person name="Teijaro C.N."/>
            <person name="Fluegel L."/>
            <person name="Davis C.M."/>
            <person name="Simpson J.R."/>
            <person name="Lauterbach L."/>
            <person name="Steele A.D."/>
            <person name="Gui C."/>
            <person name="Meng S."/>
            <person name="Li G."/>
            <person name="Viehrig K."/>
            <person name="Ye F."/>
            <person name="Su P."/>
            <person name="Kiefer A.F."/>
            <person name="Nichols A."/>
            <person name="Cepeda A.J."/>
            <person name="Yan W."/>
            <person name="Fan B."/>
            <person name="Jiang Y."/>
            <person name="Adhikari A."/>
            <person name="Zheng C.-J."/>
            <person name="Schuster L."/>
            <person name="Cowan T.M."/>
            <person name="Smanski M.J."/>
            <person name="Chevrette M.G."/>
            <person name="De Carvalho L.P.S."/>
            <person name="Shen B."/>
        </authorList>
    </citation>
    <scope>NUCLEOTIDE SEQUENCE [LARGE SCALE GENOMIC DNA]</scope>
    <source>
        <strain evidence="4 5">NPDC050100</strain>
    </source>
</reference>
<keyword evidence="1" id="KW-0418">Kinase</keyword>